<gene>
    <name evidence="2" type="ORF">GA0070213_103284</name>
</gene>
<evidence type="ECO:0000313" key="3">
    <source>
        <dbReference type="Proteomes" id="UP000199360"/>
    </source>
</evidence>
<dbReference type="Proteomes" id="UP000199360">
    <property type="component" value="Unassembled WGS sequence"/>
</dbReference>
<keyword evidence="3" id="KW-1185">Reference proteome</keyword>
<sequence>MVKTQPPPRQRLTIRYRARRYQLAAIERWTCTNYELTPGWAILHNAQQHDWDGRPRNHPTHRHAIPTHRIAQLTQH</sequence>
<feature type="compositionally biased region" description="Basic residues" evidence="1">
    <location>
        <begin position="56"/>
        <end position="66"/>
    </location>
</feature>
<evidence type="ECO:0000256" key="1">
    <source>
        <dbReference type="SAM" id="MobiDB-lite"/>
    </source>
</evidence>
<evidence type="ECO:0000313" key="2">
    <source>
        <dbReference type="EMBL" id="SCG46835.1"/>
    </source>
</evidence>
<accession>A0A1C5HLH0</accession>
<dbReference type="AlphaFoldDB" id="A0A1C5HLH0"/>
<dbReference type="STRING" id="745366.GA0070213_103284"/>
<protein>
    <submittedName>
        <fullName evidence="2">Uncharacterized protein</fullName>
    </submittedName>
</protein>
<organism evidence="2 3">
    <name type="scientific">Micromonospora humi</name>
    <dbReference type="NCBI Taxonomy" id="745366"/>
    <lineage>
        <taxon>Bacteria</taxon>
        <taxon>Bacillati</taxon>
        <taxon>Actinomycetota</taxon>
        <taxon>Actinomycetes</taxon>
        <taxon>Micromonosporales</taxon>
        <taxon>Micromonosporaceae</taxon>
        <taxon>Micromonospora</taxon>
    </lineage>
</organism>
<reference evidence="3" key="1">
    <citation type="submission" date="2016-06" db="EMBL/GenBank/DDBJ databases">
        <authorList>
            <person name="Varghese N."/>
            <person name="Submissions Spin"/>
        </authorList>
    </citation>
    <scope>NUCLEOTIDE SEQUENCE [LARGE SCALE GENOMIC DNA]</scope>
    <source>
        <strain evidence="3">DSM 45647</strain>
    </source>
</reference>
<dbReference type="EMBL" id="FMDM01000003">
    <property type="protein sequence ID" value="SCG46835.1"/>
    <property type="molecule type" value="Genomic_DNA"/>
</dbReference>
<dbReference type="OrthoDB" id="9868580at2"/>
<feature type="region of interest" description="Disordered" evidence="1">
    <location>
        <begin position="51"/>
        <end position="76"/>
    </location>
</feature>
<dbReference type="RefSeq" id="WP_139128638.1">
    <property type="nucleotide sequence ID" value="NZ_FMDM01000003.1"/>
</dbReference>
<proteinExistence type="predicted"/>
<name>A0A1C5HLH0_9ACTN</name>